<dbReference type="AlphaFoldDB" id="A0A0H5RDA8"/>
<dbReference type="GO" id="GO:0005524">
    <property type="term" value="F:ATP binding"/>
    <property type="evidence" value="ECO:0007669"/>
    <property type="project" value="UniProtKB-UniRule"/>
</dbReference>
<dbReference type="PANTHER" id="PTHR44329:SF298">
    <property type="entry name" value="MIXED LINEAGE KINASE DOMAIN-LIKE PROTEIN"/>
    <property type="match status" value="1"/>
</dbReference>
<dbReference type="CDD" id="cd13999">
    <property type="entry name" value="STKc_MAP3K-like"/>
    <property type="match status" value="1"/>
</dbReference>
<evidence type="ECO:0000259" key="14">
    <source>
        <dbReference type="PROSITE" id="PS50942"/>
    </source>
</evidence>
<evidence type="ECO:0000256" key="3">
    <source>
        <dbReference type="ARBA" id="ARBA00022527"/>
    </source>
</evidence>
<dbReference type="PANTHER" id="PTHR44329">
    <property type="entry name" value="SERINE/THREONINE-PROTEIN KINASE TNNI3K-RELATED"/>
    <property type="match status" value="1"/>
</dbReference>
<dbReference type="SUPFAM" id="SSF56112">
    <property type="entry name" value="Protein kinase-like (PK-like)"/>
    <property type="match status" value="2"/>
</dbReference>
<feature type="domain" description="Protein kinase" evidence="13">
    <location>
        <begin position="17"/>
        <end position="290"/>
    </location>
</feature>
<dbReference type="GO" id="GO:0005543">
    <property type="term" value="F:phospholipid binding"/>
    <property type="evidence" value="ECO:0007669"/>
    <property type="project" value="InterPro"/>
</dbReference>
<evidence type="ECO:0000256" key="7">
    <source>
        <dbReference type="ARBA" id="ARBA00022840"/>
    </source>
</evidence>
<dbReference type="PROSITE" id="PS00108">
    <property type="entry name" value="PROTEIN_KINASE_ST"/>
    <property type="match status" value="1"/>
</dbReference>
<feature type="region of interest" description="Disordered" evidence="12">
    <location>
        <begin position="862"/>
        <end position="884"/>
    </location>
</feature>
<dbReference type="Gene3D" id="3.30.200.20">
    <property type="entry name" value="Phosphorylase Kinase, domain 1"/>
    <property type="match status" value="1"/>
</dbReference>
<dbReference type="InterPro" id="IPR011417">
    <property type="entry name" value="ANTH_dom"/>
</dbReference>
<dbReference type="InterPro" id="IPR008271">
    <property type="entry name" value="Ser/Thr_kinase_AS"/>
</dbReference>
<evidence type="ECO:0000256" key="4">
    <source>
        <dbReference type="ARBA" id="ARBA00022679"/>
    </source>
</evidence>
<evidence type="ECO:0000256" key="6">
    <source>
        <dbReference type="ARBA" id="ARBA00022777"/>
    </source>
</evidence>
<dbReference type="FunFam" id="1.10.510.10:FF:000476">
    <property type="entry name" value="PAS domain-containing protein tyrosine kinase family protein"/>
    <property type="match status" value="1"/>
</dbReference>
<feature type="domain" description="ENTH" evidence="14">
    <location>
        <begin position="335"/>
        <end position="473"/>
    </location>
</feature>
<dbReference type="Pfam" id="PF00069">
    <property type="entry name" value="Pkinase"/>
    <property type="match status" value="1"/>
</dbReference>
<dbReference type="GO" id="GO:0016020">
    <property type="term" value="C:membrane"/>
    <property type="evidence" value="ECO:0007669"/>
    <property type="project" value="UniProtKB-SubCell"/>
</dbReference>
<dbReference type="InterPro" id="IPR017441">
    <property type="entry name" value="Protein_kinase_ATP_BS"/>
</dbReference>
<feature type="region of interest" description="Disordered" evidence="12">
    <location>
        <begin position="660"/>
        <end position="679"/>
    </location>
</feature>
<dbReference type="InterPro" id="IPR013809">
    <property type="entry name" value="ENTH"/>
</dbReference>
<dbReference type="PROSITE" id="PS00107">
    <property type="entry name" value="PROTEIN_KINASE_ATP"/>
    <property type="match status" value="1"/>
</dbReference>
<dbReference type="EC" id="2.7.11.1" evidence="2"/>
<accession>A0A0H5RDA8</accession>
<comment type="subcellular location">
    <subcellularLocation>
        <location evidence="1">Membrane</location>
    </subcellularLocation>
</comment>
<comment type="catalytic activity">
    <reaction evidence="10">
        <text>L-seryl-[protein] + ATP = O-phospho-L-seryl-[protein] + ADP + H(+)</text>
        <dbReference type="Rhea" id="RHEA:17989"/>
        <dbReference type="Rhea" id="RHEA-COMP:9863"/>
        <dbReference type="Rhea" id="RHEA-COMP:11604"/>
        <dbReference type="ChEBI" id="CHEBI:15378"/>
        <dbReference type="ChEBI" id="CHEBI:29999"/>
        <dbReference type="ChEBI" id="CHEBI:30616"/>
        <dbReference type="ChEBI" id="CHEBI:83421"/>
        <dbReference type="ChEBI" id="CHEBI:456216"/>
        <dbReference type="EC" id="2.7.11.1"/>
    </reaction>
</comment>
<proteinExistence type="predicted"/>
<evidence type="ECO:0000256" key="2">
    <source>
        <dbReference type="ARBA" id="ARBA00012513"/>
    </source>
</evidence>
<evidence type="ECO:0000256" key="5">
    <source>
        <dbReference type="ARBA" id="ARBA00022741"/>
    </source>
</evidence>
<dbReference type="InterPro" id="IPR000719">
    <property type="entry name" value="Prot_kinase_dom"/>
</dbReference>
<dbReference type="SMART" id="SM00273">
    <property type="entry name" value="ENTH"/>
    <property type="match status" value="1"/>
</dbReference>
<evidence type="ECO:0000256" key="10">
    <source>
        <dbReference type="ARBA" id="ARBA00048679"/>
    </source>
</evidence>
<keyword evidence="3" id="KW-0723">Serine/threonine-protein kinase</keyword>
<keyword evidence="5 11" id="KW-0547">Nucleotide-binding</keyword>
<dbReference type="InterPro" id="IPR011009">
    <property type="entry name" value="Kinase-like_dom_sf"/>
</dbReference>
<reference evidence="15" key="1">
    <citation type="submission" date="2015-04" db="EMBL/GenBank/DDBJ databases">
        <title>The genome sequence of the plant pathogenic Rhizarian Plasmodiophora brassicae reveals insights in its biotrophic life cycle and the origin of chitin synthesis.</title>
        <authorList>
            <person name="Schwelm A."/>
            <person name="Fogelqvist J."/>
            <person name="Knaust A."/>
            <person name="Julke S."/>
            <person name="Lilja T."/>
            <person name="Dhandapani V."/>
            <person name="Bonilla-Rosso G."/>
            <person name="Karlsson M."/>
            <person name="Shevchenko A."/>
            <person name="Choi S.R."/>
            <person name="Kim H.G."/>
            <person name="Park J.Y."/>
            <person name="Lim Y.P."/>
            <person name="Ludwig-Muller J."/>
            <person name="Dixelius C."/>
        </authorList>
    </citation>
    <scope>NUCLEOTIDE SEQUENCE</scope>
    <source>
        <tissue evidence="15">Potato root galls</tissue>
    </source>
</reference>
<keyword evidence="6" id="KW-0418">Kinase</keyword>
<keyword evidence="4" id="KW-0808">Transferase</keyword>
<keyword evidence="8" id="KW-0472">Membrane</keyword>
<dbReference type="EMBL" id="HACM01006082">
    <property type="protein sequence ID" value="CRZ06524.1"/>
    <property type="molecule type" value="Transcribed_RNA"/>
</dbReference>
<dbReference type="PROSITE" id="PS50942">
    <property type="entry name" value="ENTH"/>
    <property type="match status" value="1"/>
</dbReference>
<feature type="domain" description="Protein kinase" evidence="13">
    <location>
        <begin position="899"/>
        <end position="1156"/>
    </location>
</feature>
<feature type="region of interest" description="Disordered" evidence="12">
    <location>
        <begin position="714"/>
        <end position="746"/>
    </location>
</feature>
<dbReference type="FunFam" id="3.30.200.20:FF:000060">
    <property type="entry name" value="Serine/threonine-protein kinase isoform 1"/>
    <property type="match status" value="1"/>
</dbReference>
<evidence type="ECO:0000313" key="15">
    <source>
        <dbReference type="EMBL" id="CRZ06524.1"/>
    </source>
</evidence>
<dbReference type="Pfam" id="PF07651">
    <property type="entry name" value="ANTH"/>
    <property type="match status" value="1"/>
</dbReference>
<dbReference type="Pfam" id="PF07714">
    <property type="entry name" value="PK_Tyr_Ser-Thr"/>
    <property type="match status" value="1"/>
</dbReference>
<name>A0A0H5RDA8_9EUKA</name>
<comment type="catalytic activity">
    <reaction evidence="9">
        <text>L-threonyl-[protein] + ATP = O-phospho-L-threonyl-[protein] + ADP + H(+)</text>
        <dbReference type="Rhea" id="RHEA:46608"/>
        <dbReference type="Rhea" id="RHEA-COMP:11060"/>
        <dbReference type="Rhea" id="RHEA-COMP:11605"/>
        <dbReference type="ChEBI" id="CHEBI:15378"/>
        <dbReference type="ChEBI" id="CHEBI:30013"/>
        <dbReference type="ChEBI" id="CHEBI:30616"/>
        <dbReference type="ChEBI" id="CHEBI:61977"/>
        <dbReference type="ChEBI" id="CHEBI:456216"/>
        <dbReference type="EC" id="2.7.11.1"/>
    </reaction>
</comment>
<dbReference type="Gene3D" id="1.25.40.90">
    <property type="match status" value="1"/>
</dbReference>
<dbReference type="Gene3D" id="1.10.510.10">
    <property type="entry name" value="Transferase(Phosphotransferase) domain 1"/>
    <property type="match status" value="2"/>
</dbReference>
<sequence length="1158" mass="130238">MGNAQGKIVEIGNRKLVIQSQIKSSGKDHTLFLANDSHGQRFVIKRTVVKKGLTDVVARVKWEADLYQNLPSHKNVLTCHGLKRFIDKDGNSQSLLIFEFCSGGSLKQLMTRRGCSLPVPESMQVLRNISSALLFLHTRDPPIVHLGLRIDNMFLHSNGEWTLGDFTCSASAPIRCSGSDDLRKFEHLIDIPKPYRSPEILNIRQSRLVDTSADIWALGVVFYFMLFAKFPFDSDKTAILLGKYDIPEAPAYEKPVLDLLENLLTVNPESRIGTKNLHRCVSELYEHYRIMHGNGSSSSLKKPHDTALTHFWGHSFPLTVDPPEDVDLSGSANPSYQRIVAEVSSWTQKAAALKLVPPKAKYVRRMVILAWERQEVAPSDLLPGMFQCLFRQPIFSNGVSAYKALQIVHKLMQEGPPAFTNEALKHRSLLLTVAERWHSQQADVDPWVSQVLVAYAHVLEQRLLFLRDSFIFECNFSISSYLARARVGHYSGFRVDVWFSRCIDVAQRMLEFGLQLISCGFFSMGVSGIGPSKQHLFFRETILVPILDDLFGIFSAVTFLLGIATDCSKIHRTNLDDTTRLYQSFFSRFHALLLRASKSDLVATFQRLPELPRELPELSMNNSIYPPQSNVPAYTPHNIEYCEELRSQFVIQLEMLSKHSRNASKSRNDSRSATAPVVHSNETCKDAHLQNIFEEFTLPQKFDTPVTVTNVPVLSSSSPASPSSTVTRRNRSWAEPGKHSRPRIKSPSDFVWDSSEFGWQSTDLVEWAPVRSSVSGMSSNINIPALLAGKPSPSSAQPSTVNDKTLPEMLFLEQKKPQVNSFSGELEITVTKDDDIDNPFAIIEKSIKAQKTATASYMSKAISSHPSLSPNESELSNDEDQTNSVSIMSKEDEISLDEVKIGERIGIGGFAEVYKGEWRGTDVAIKKLLMQRTSAGSLREFRKEVVLLRSLRHPNVVMFMGACTVPPSLFMVTELLQMSLFDLLHNTDVKLNWKLRLKMALDTANGINFLHHSHVIHRDLKSANLLLDKHYGVKVSDFGLSRIKAQHCTMTGQCGTFQWMAPEVISNEKYTEKADVYSFGIILWEIVARKVPFEAMNGVQVSVAVATQQLRPKMPEDVPNDIRELIENCWSNNPALRPAFSDIVQRLKAIQQSDFVNL</sequence>
<feature type="compositionally biased region" description="Polar residues" evidence="12">
    <location>
        <begin position="862"/>
        <end position="874"/>
    </location>
</feature>
<evidence type="ECO:0000256" key="11">
    <source>
        <dbReference type="PROSITE-ProRule" id="PRU10141"/>
    </source>
</evidence>
<evidence type="ECO:0000256" key="8">
    <source>
        <dbReference type="ARBA" id="ARBA00023136"/>
    </source>
</evidence>
<dbReference type="SMART" id="SM00220">
    <property type="entry name" value="S_TKc"/>
    <property type="match status" value="2"/>
</dbReference>
<evidence type="ECO:0000256" key="1">
    <source>
        <dbReference type="ARBA" id="ARBA00004370"/>
    </source>
</evidence>
<dbReference type="InterPro" id="IPR008942">
    <property type="entry name" value="ENTH_VHS"/>
</dbReference>
<dbReference type="GO" id="GO:0004674">
    <property type="term" value="F:protein serine/threonine kinase activity"/>
    <property type="evidence" value="ECO:0007669"/>
    <property type="project" value="UniProtKB-KW"/>
</dbReference>
<dbReference type="InterPro" id="IPR001245">
    <property type="entry name" value="Ser-Thr/Tyr_kinase_cat_dom"/>
</dbReference>
<dbReference type="PROSITE" id="PS50011">
    <property type="entry name" value="PROTEIN_KINASE_DOM"/>
    <property type="match status" value="2"/>
</dbReference>
<feature type="binding site" evidence="11">
    <location>
        <position position="927"/>
    </location>
    <ligand>
        <name>ATP</name>
        <dbReference type="ChEBI" id="CHEBI:30616"/>
    </ligand>
</feature>
<evidence type="ECO:0000256" key="12">
    <source>
        <dbReference type="SAM" id="MobiDB-lite"/>
    </source>
</evidence>
<dbReference type="SUPFAM" id="SSF48464">
    <property type="entry name" value="ENTH/VHS domain"/>
    <property type="match status" value="1"/>
</dbReference>
<organism evidence="15">
    <name type="scientific">Spongospora subterranea</name>
    <dbReference type="NCBI Taxonomy" id="70186"/>
    <lineage>
        <taxon>Eukaryota</taxon>
        <taxon>Sar</taxon>
        <taxon>Rhizaria</taxon>
        <taxon>Endomyxa</taxon>
        <taxon>Phytomyxea</taxon>
        <taxon>Plasmodiophorida</taxon>
        <taxon>Plasmodiophoridae</taxon>
        <taxon>Spongospora</taxon>
    </lineage>
</organism>
<feature type="compositionally biased region" description="Low complexity" evidence="12">
    <location>
        <begin position="715"/>
        <end position="724"/>
    </location>
</feature>
<dbReference type="InterPro" id="IPR051681">
    <property type="entry name" value="Ser/Thr_Kinases-Pseudokinases"/>
</dbReference>
<protein>
    <recommendedName>
        <fullName evidence="2">non-specific serine/threonine protein kinase</fullName>
        <ecNumber evidence="2">2.7.11.1</ecNumber>
    </recommendedName>
</protein>
<keyword evidence="7 11" id="KW-0067">ATP-binding</keyword>
<evidence type="ECO:0000256" key="9">
    <source>
        <dbReference type="ARBA" id="ARBA00047899"/>
    </source>
</evidence>
<evidence type="ECO:0000259" key="13">
    <source>
        <dbReference type="PROSITE" id="PS50011"/>
    </source>
</evidence>